<comment type="similarity">
    <text evidence="1">Belongs to the HpcH/HpaI aldolase family.</text>
</comment>
<comment type="caution">
    <text evidence="5">The sequence shown here is derived from an EMBL/GenBank/DDBJ whole genome shotgun (WGS) entry which is preliminary data.</text>
</comment>
<reference evidence="5 6" key="1">
    <citation type="submission" date="2019-07" db="EMBL/GenBank/DDBJ databases">
        <title>Whole genome shotgun sequence of Reyranella soli NBRC 108950.</title>
        <authorList>
            <person name="Hosoyama A."/>
            <person name="Uohara A."/>
            <person name="Ohji S."/>
            <person name="Ichikawa N."/>
        </authorList>
    </citation>
    <scope>NUCLEOTIDE SEQUENCE [LARGE SCALE GENOMIC DNA]</scope>
    <source>
        <strain evidence="5 6">NBRC 108950</strain>
    </source>
</reference>
<dbReference type="Pfam" id="PF03328">
    <property type="entry name" value="HpcH_HpaI"/>
    <property type="match status" value="1"/>
</dbReference>
<dbReference type="InterPro" id="IPR015813">
    <property type="entry name" value="Pyrv/PenolPyrv_kinase-like_dom"/>
</dbReference>
<proteinExistence type="inferred from homology"/>
<keyword evidence="3" id="KW-0456">Lyase</keyword>
<feature type="domain" description="HpcH/HpaI aldolase/citrate lyase" evidence="4">
    <location>
        <begin position="28"/>
        <end position="210"/>
    </location>
</feature>
<protein>
    <submittedName>
        <fullName evidence="5">Aldolase</fullName>
    </submittedName>
</protein>
<dbReference type="RefSeq" id="WP_147156741.1">
    <property type="nucleotide sequence ID" value="NZ_BKAJ01000224.1"/>
</dbReference>
<dbReference type="EMBL" id="BKAJ01000224">
    <property type="protein sequence ID" value="GEP61444.1"/>
    <property type="molecule type" value="Genomic_DNA"/>
</dbReference>
<evidence type="ECO:0000256" key="3">
    <source>
        <dbReference type="ARBA" id="ARBA00023239"/>
    </source>
</evidence>
<dbReference type="InterPro" id="IPR050251">
    <property type="entry name" value="HpcH-HpaI_aldolase"/>
</dbReference>
<dbReference type="PANTHER" id="PTHR30502:SF0">
    <property type="entry name" value="PHOSPHOENOLPYRUVATE CARBOXYLASE FAMILY PROTEIN"/>
    <property type="match status" value="1"/>
</dbReference>
<dbReference type="Gene3D" id="3.20.20.60">
    <property type="entry name" value="Phosphoenolpyruvate-binding domains"/>
    <property type="match status" value="1"/>
</dbReference>
<accession>A0A512NR76</accession>
<evidence type="ECO:0000259" key="4">
    <source>
        <dbReference type="Pfam" id="PF03328"/>
    </source>
</evidence>
<dbReference type="InterPro" id="IPR005000">
    <property type="entry name" value="Aldolase/citrate-lyase_domain"/>
</dbReference>
<dbReference type="AlphaFoldDB" id="A0A512NR76"/>
<dbReference type="OrthoDB" id="9802624at2"/>
<name>A0A512NR76_9HYPH</name>
<dbReference type="Proteomes" id="UP000321058">
    <property type="component" value="Unassembled WGS sequence"/>
</dbReference>
<dbReference type="SUPFAM" id="SSF51621">
    <property type="entry name" value="Phosphoenolpyruvate/pyruvate domain"/>
    <property type="match status" value="1"/>
</dbReference>
<gene>
    <name evidence="5" type="ORF">RSO01_86100</name>
</gene>
<organism evidence="5 6">
    <name type="scientific">Reyranella soli</name>
    <dbReference type="NCBI Taxonomy" id="1230389"/>
    <lineage>
        <taxon>Bacteria</taxon>
        <taxon>Pseudomonadati</taxon>
        <taxon>Pseudomonadota</taxon>
        <taxon>Alphaproteobacteria</taxon>
        <taxon>Hyphomicrobiales</taxon>
        <taxon>Reyranellaceae</taxon>
        <taxon>Reyranella</taxon>
    </lineage>
</organism>
<dbReference type="PANTHER" id="PTHR30502">
    <property type="entry name" value="2-KETO-3-DEOXY-L-RHAMNONATE ALDOLASE"/>
    <property type="match status" value="1"/>
</dbReference>
<dbReference type="GO" id="GO:0046872">
    <property type="term" value="F:metal ion binding"/>
    <property type="evidence" value="ECO:0007669"/>
    <property type="project" value="UniProtKB-KW"/>
</dbReference>
<evidence type="ECO:0000256" key="2">
    <source>
        <dbReference type="ARBA" id="ARBA00022723"/>
    </source>
</evidence>
<dbReference type="GO" id="GO:0016832">
    <property type="term" value="F:aldehyde-lyase activity"/>
    <property type="evidence" value="ECO:0007669"/>
    <property type="project" value="TreeGrafter"/>
</dbReference>
<evidence type="ECO:0000313" key="5">
    <source>
        <dbReference type="EMBL" id="GEP61444.1"/>
    </source>
</evidence>
<dbReference type="GO" id="GO:0005737">
    <property type="term" value="C:cytoplasm"/>
    <property type="evidence" value="ECO:0007669"/>
    <property type="project" value="TreeGrafter"/>
</dbReference>
<sequence>MAFAVNAAKARLKKNQLAVGIGVRLVRNVDIIKVMKAAGFDWLFLDLEHGAMSIENACEISTAAQDSGIAPIVRVPYGDLAMATRILDGGALGIVIPHVDTAEEAREIADKLRYAPIGHRSVGGGQAQFDYAPMKMADMTKRANDNTLITVMIETPKAVRNAEAIAAVPGIDALLVGSSDLSIEMGVPGENGHPKIQEAVDTVVAACKKHRKFPGMGGAYSEELLQLYIGKGMKMLLAGNDLPMLVNAARNHQAKVRAMAGVKAKPKKK</sequence>
<keyword evidence="2" id="KW-0479">Metal-binding</keyword>
<evidence type="ECO:0000256" key="1">
    <source>
        <dbReference type="ARBA" id="ARBA00005568"/>
    </source>
</evidence>
<evidence type="ECO:0000313" key="6">
    <source>
        <dbReference type="Proteomes" id="UP000321058"/>
    </source>
</evidence>
<keyword evidence="6" id="KW-1185">Reference proteome</keyword>
<dbReference type="InterPro" id="IPR040442">
    <property type="entry name" value="Pyrv_kinase-like_dom_sf"/>
</dbReference>